<dbReference type="GO" id="GO:0007165">
    <property type="term" value="P:signal transduction"/>
    <property type="evidence" value="ECO:0007669"/>
    <property type="project" value="TreeGrafter"/>
</dbReference>
<dbReference type="Gene3D" id="3.20.20.80">
    <property type="entry name" value="Glycosidases"/>
    <property type="match status" value="1"/>
</dbReference>
<dbReference type="PROSITE" id="PS51904">
    <property type="entry name" value="GLYCOSYL_HYDROL_F25_2"/>
    <property type="match status" value="1"/>
</dbReference>
<dbReference type="GO" id="GO:0003796">
    <property type="term" value="F:lysozyme activity"/>
    <property type="evidence" value="ECO:0007669"/>
    <property type="project" value="InterPro"/>
</dbReference>
<proteinExistence type="inferred from homology"/>
<feature type="signal peptide" evidence="3">
    <location>
        <begin position="1"/>
        <end position="19"/>
    </location>
</feature>
<sequence length="222" mass="24219">MRMISILAFAILAVTCINACETGFDSDQLVSQAEMTCLRNAGYTFFIGQIYNNGQVNQNGVQSIANARAAGYTGLVDAYVTPCVNSANNCPSGTQQAADAINNLLKTNGANIGRVWLQVLAGQWPDDPTSNQNFINQFAAQVRAQQPQFGILSDAESWENVTGPGYSGDSQYQLWWAEHNGIADYIGWETFGGWSVPSMHQYNSNVQLNSACSTTANQDWFF</sequence>
<dbReference type="Proteomes" id="UP001201812">
    <property type="component" value="Unassembled WGS sequence"/>
</dbReference>
<feature type="chain" id="PRO_5042056686" evidence="3">
    <location>
        <begin position="20"/>
        <end position="222"/>
    </location>
</feature>
<evidence type="ECO:0000256" key="3">
    <source>
        <dbReference type="SAM" id="SignalP"/>
    </source>
</evidence>
<keyword evidence="5" id="KW-1185">Reference proteome</keyword>
<evidence type="ECO:0000256" key="1">
    <source>
        <dbReference type="ARBA" id="ARBA00010646"/>
    </source>
</evidence>
<dbReference type="InterPro" id="IPR051595">
    <property type="entry name" value="GH25_Enzymes"/>
</dbReference>
<dbReference type="GO" id="GO:0045087">
    <property type="term" value="P:innate immune response"/>
    <property type="evidence" value="ECO:0007669"/>
    <property type="project" value="TreeGrafter"/>
</dbReference>
<protein>
    <submittedName>
        <fullName evidence="4">Lysozyme-like protein 5</fullName>
    </submittedName>
</protein>
<name>A0AAD4MW39_9BILA</name>
<dbReference type="PANTHER" id="PTHR23208:SF36">
    <property type="entry name" value="LYSOZYME-RELATED"/>
    <property type="match status" value="1"/>
</dbReference>
<evidence type="ECO:0000313" key="5">
    <source>
        <dbReference type="Proteomes" id="UP001201812"/>
    </source>
</evidence>
<accession>A0AAD4MW39</accession>
<dbReference type="EMBL" id="JAKKPZ010000032">
    <property type="protein sequence ID" value="KAI1709105.1"/>
    <property type="molecule type" value="Genomic_DNA"/>
</dbReference>
<comment type="caution">
    <text evidence="4">The sequence shown here is derived from an EMBL/GenBank/DDBJ whole genome shotgun (WGS) entry which is preliminary data.</text>
</comment>
<gene>
    <name evidence="4" type="ORF">DdX_11503</name>
</gene>
<organism evidence="4 5">
    <name type="scientific">Ditylenchus destructor</name>
    <dbReference type="NCBI Taxonomy" id="166010"/>
    <lineage>
        <taxon>Eukaryota</taxon>
        <taxon>Metazoa</taxon>
        <taxon>Ecdysozoa</taxon>
        <taxon>Nematoda</taxon>
        <taxon>Chromadorea</taxon>
        <taxon>Rhabditida</taxon>
        <taxon>Tylenchina</taxon>
        <taxon>Tylenchomorpha</taxon>
        <taxon>Sphaerularioidea</taxon>
        <taxon>Anguinidae</taxon>
        <taxon>Anguininae</taxon>
        <taxon>Ditylenchus</taxon>
    </lineage>
</organism>
<evidence type="ECO:0000313" key="4">
    <source>
        <dbReference type="EMBL" id="KAI1709105.1"/>
    </source>
</evidence>
<reference evidence="4" key="1">
    <citation type="submission" date="2022-01" db="EMBL/GenBank/DDBJ databases">
        <title>Genome Sequence Resource for Two Populations of Ditylenchus destructor, the Migratory Endoparasitic Phytonematode.</title>
        <authorList>
            <person name="Zhang H."/>
            <person name="Lin R."/>
            <person name="Xie B."/>
        </authorList>
    </citation>
    <scope>NUCLEOTIDE SEQUENCE</scope>
    <source>
        <strain evidence="4">BazhouSP</strain>
    </source>
</reference>
<comment type="similarity">
    <text evidence="1">Belongs to the glycosyl hydrolase 25 family.</text>
</comment>
<dbReference type="PANTHER" id="PTHR23208">
    <property type="entry name" value="LYSOZYME PROTEIN"/>
    <property type="match status" value="1"/>
</dbReference>
<dbReference type="GO" id="GO:0016998">
    <property type="term" value="P:cell wall macromolecule catabolic process"/>
    <property type="evidence" value="ECO:0007669"/>
    <property type="project" value="InterPro"/>
</dbReference>
<evidence type="ECO:0000256" key="2">
    <source>
        <dbReference type="ARBA" id="ARBA00022729"/>
    </source>
</evidence>
<dbReference type="AlphaFoldDB" id="A0AAD4MW39"/>
<dbReference type="InterPro" id="IPR002053">
    <property type="entry name" value="Glyco_hydro_25"/>
</dbReference>
<dbReference type="SUPFAM" id="SSF51445">
    <property type="entry name" value="(Trans)glycosidases"/>
    <property type="match status" value="1"/>
</dbReference>
<dbReference type="InterPro" id="IPR017853">
    <property type="entry name" value="GH"/>
</dbReference>
<keyword evidence="2 3" id="KW-0732">Signal</keyword>
<dbReference type="GO" id="GO:0009253">
    <property type="term" value="P:peptidoglycan catabolic process"/>
    <property type="evidence" value="ECO:0007669"/>
    <property type="project" value="InterPro"/>
</dbReference>